<dbReference type="EMBL" id="KN817519">
    <property type="protein sequence ID" value="KJA29488.1"/>
    <property type="molecule type" value="Genomic_DNA"/>
</dbReference>
<dbReference type="OrthoDB" id="2906986at2759"/>
<gene>
    <name evidence="1" type="ORF">HYPSUDRAFT_61516</name>
</gene>
<organism evidence="1 2">
    <name type="scientific">Hypholoma sublateritium (strain FD-334 SS-4)</name>
    <dbReference type="NCBI Taxonomy" id="945553"/>
    <lineage>
        <taxon>Eukaryota</taxon>
        <taxon>Fungi</taxon>
        <taxon>Dikarya</taxon>
        <taxon>Basidiomycota</taxon>
        <taxon>Agaricomycotina</taxon>
        <taxon>Agaricomycetes</taxon>
        <taxon>Agaricomycetidae</taxon>
        <taxon>Agaricales</taxon>
        <taxon>Agaricineae</taxon>
        <taxon>Strophariaceae</taxon>
        <taxon>Hypholoma</taxon>
    </lineage>
</organism>
<reference evidence="2" key="1">
    <citation type="submission" date="2014-04" db="EMBL/GenBank/DDBJ databases">
        <title>Evolutionary Origins and Diversification of the Mycorrhizal Mutualists.</title>
        <authorList>
            <consortium name="DOE Joint Genome Institute"/>
            <consortium name="Mycorrhizal Genomics Consortium"/>
            <person name="Kohler A."/>
            <person name="Kuo A."/>
            <person name="Nagy L.G."/>
            <person name="Floudas D."/>
            <person name="Copeland A."/>
            <person name="Barry K.W."/>
            <person name="Cichocki N."/>
            <person name="Veneault-Fourrey C."/>
            <person name="LaButti K."/>
            <person name="Lindquist E.A."/>
            <person name="Lipzen A."/>
            <person name="Lundell T."/>
            <person name="Morin E."/>
            <person name="Murat C."/>
            <person name="Riley R."/>
            <person name="Ohm R."/>
            <person name="Sun H."/>
            <person name="Tunlid A."/>
            <person name="Henrissat B."/>
            <person name="Grigoriev I.V."/>
            <person name="Hibbett D.S."/>
            <person name="Martin F."/>
        </authorList>
    </citation>
    <scope>NUCLEOTIDE SEQUENCE [LARGE SCALE GENOMIC DNA]</scope>
    <source>
        <strain evidence="2">FD-334 SS-4</strain>
    </source>
</reference>
<dbReference type="AlphaFoldDB" id="A0A0D2MZB9"/>
<evidence type="ECO:0008006" key="3">
    <source>
        <dbReference type="Google" id="ProtNLM"/>
    </source>
</evidence>
<protein>
    <recommendedName>
        <fullName evidence="3">F-box domain-containing protein</fullName>
    </recommendedName>
</protein>
<name>A0A0D2MZB9_HYPSF</name>
<proteinExistence type="predicted"/>
<dbReference type="Proteomes" id="UP000054270">
    <property type="component" value="Unassembled WGS sequence"/>
</dbReference>
<accession>A0A0D2MZB9</accession>
<evidence type="ECO:0000313" key="1">
    <source>
        <dbReference type="EMBL" id="KJA29488.1"/>
    </source>
</evidence>
<keyword evidence="2" id="KW-1185">Reference proteome</keyword>
<sequence>MQAVRRTIPPEILDAFIDELGRNPAQSDCRCALQQCSFVSRAFRNRAHHYLFSKVEFVQRPYSTPSEILSRLWQFRNIVHRGTRLPMTGLLHHLRSFKLVMDGSIFEAYAILENEDLVEILRAIQVSSKDFEAFAIHGSSFPIVWPDLTTDFRAVFRNLCRTMPNLTTLNLVNIVGVPHTLLMRTNIRDIRFHLIEFKKPRMAFVIFREGHLPKGQLESIDIDYTFPFPPSNLIESRLAYEDAMAHYRTIFSQVKKLRYLIYRSDDLERFIAVARGLSSSLEVVNLELTNSDNGFLRALSWEIPLADLPLLRRLIICHKSLISTGTRHPLFKVATVLKNVSVPVCMEAVELLFEVSAQAPWLKAMHFFPEPEIWALLDTALTNRRFDAVRSVVLRLRYCVSQEPPWTFDEGVFIGRCHDLVKDVFPLLAGSKSKKLELVVSFTTGFEEAKSQINQV</sequence>
<evidence type="ECO:0000313" key="2">
    <source>
        <dbReference type="Proteomes" id="UP000054270"/>
    </source>
</evidence>